<proteinExistence type="predicted"/>
<evidence type="ECO:0000256" key="1">
    <source>
        <dbReference type="SAM" id="Phobius"/>
    </source>
</evidence>
<dbReference type="Proteomes" id="UP000444980">
    <property type="component" value="Unassembled WGS sequence"/>
</dbReference>
<evidence type="ECO:0000313" key="2">
    <source>
        <dbReference type="EMBL" id="GED96648.1"/>
    </source>
</evidence>
<comment type="caution">
    <text evidence="2">The sequence shown here is derived from an EMBL/GenBank/DDBJ whole genome shotgun (WGS) entry which is preliminary data.</text>
</comment>
<feature type="transmembrane region" description="Helical" evidence="1">
    <location>
        <begin position="6"/>
        <end position="29"/>
    </location>
</feature>
<gene>
    <name evidence="2" type="ORF">nbrc107697_06870</name>
</gene>
<keyword evidence="1" id="KW-1133">Transmembrane helix</keyword>
<evidence type="ECO:0008006" key="4">
    <source>
        <dbReference type="Google" id="ProtNLM"/>
    </source>
</evidence>
<accession>A0A7M3SVH4</accession>
<dbReference type="EMBL" id="BJOU01000001">
    <property type="protein sequence ID" value="GED96648.1"/>
    <property type="molecule type" value="Genomic_DNA"/>
</dbReference>
<protein>
    <recommendedName>
        <fullName evidence="4">DUF4267 domain-containing protein</fullName>
    </recommendedName>
</protein>
<evidence type="ECO:0000313" key="3">
    <source>
        <dbReference type="Proteomes" id="UP000444980"/>
    </source>
</evidence>
<dbReference type="RefSeq" id="WP_161926087.1">
    <property type="nucleotide sequence ID" value="NZ_BJOU01000001.1"/>
</dbReference>
<keyword evidence="1" id="KW-0472">Membrane</keyword>
<sequence>MTRVRAVGDAVITVIGWVLIVSGLLHFAVPRPFRAISKPLFGKKTSTYVKINGASEAAIGLALTTKQTRVAGLAGLAAYGVYLGDRIVAYGWRRFGNRRER</sequence>
<name>A0A7M3SVH4_9ACTN</name>
<keyword evidence="3" id="KW-1185">Reference proteome</keyword>
<organism evidence="2 3">
    <name type="scientific">Gordonia crocea</name>
    <dbReference type="NCBI Taxonomy" id="589162"/>
    <lineage>
        <taxon>Bacteria</taxon>
        <taxon>Bacillati</taxon>
        <taxon>Actinomycetota</taxon>
        <taxon>Actinomycetes</taxon>
        <taxon>Mycobacteriales</taxon>
        <taxon>Gordoniaceae</taxon>
        <taxon>Gordonia</taxon>
    </lineage>
</organism>
<dbReference type="OrthoDB" id="3482508at2"/>
<keyword evidence="1" id="KW-0812">Transmembrane</keyword>
<dbReference type="AlphaFoldDB" id="A0A7M3SVH4"/>
<reference evidence="3" key="1">
    <citation type="submission" date="2019-06" db="EMBL/GenBank/DDBJ databases">
        <title>Gordonia isolated from sludge of a wastewater treatment plant.</title>
        <authorList>
            <person name="Tamura T."/>
            <person name="Aoyama K."/>
            <person name="Kang Y."/>
            <person name="Saito S."/>
            <person name="Akiyama N."/>
            <person name="Yazawa K."/>
            <person name="Gonoi T."/>
            <person name="Mikami Y."/>
        </authorList>
    </citation>
    <scope>NUCLEOTIDE SEQUENCE [LARGE SCALE GENOMIC DNA]</scope>
    <source>
        <strain evidence="3">NBRC 107697</strain>
    </source>
</reference>